<reference evidence="6 7" key="1">
    <citation type="submission" date="2019-04" db="EMBL/GenBank/DDBJ databases">
        <title>Friends and foes A comparative genomics studyof 23 Aspergillus species from section Flavi.</title>
        <authorList>
            <consortium name="DOE Joint Genome Institute"/>
            <person name="Kjaerbolling I."/>
            <person name="Vesth T."/>
            <person name="Frisvad J.C."/>
            <person name="Nybo J.L."/>
            <person name="Theobald S."/>
            <person name="Kildgaard S."/>
            <person name="Isbrandt T."/>
            <person name="Kuo A."/>
            <person name="Sato A."/>
            <person name="Lyhne E.K."/>
            <person name="Kogle M.E."/>
            <person name="Wiebenga A."/>
            <person name="Kun R.S."/>
            <person name="Lubbers R.J."/>
            <person name="Makela M.R."/>
            <person name="Barry K."/>
            <person name="Chovatia M."/>
            <person name="Clum A."/>
            <person name="Daum C."/>
            <person name="Haridas S."/>
            <person name="He G."/>
            <person name="LaButti K."/>
            <person name="Lipzen A."/>
            <person name="Mondo S."/>
            <person name="Riley R."/>
            <person name="Salamov A."/>
            <person name="Simmons B.A."/>
            <person name="Magnuson J.K."/>
            <person name="Henrissat B."/>
            <person name="Mortensen U.H."/>
            <person name="Larsen T.O."/>
            <person name="Devries R.P."/>
            <person name="Grigoriev I.V."/>
            <person name="Machida M."/>
            <person name="Baker S.E."/>
            <person name="Andersen M.R."/>
        </authorList>
    </citation>
    <scope>NUCLEOTIDE SEQUENCE [LARGE SCALE GENOMIC DNA]</scope>
    <source>
        <strain evidence="6 7">IBT 29228</strain>
    </source>
</reference>
<dbReference type="InterPro" id="IPR002227">
    <property type="entry name" value="Tyrosinase_Cu-bd"/>
</dbReference>
<evidence type="ECO:0000256" key="2">
    <source>
        <dbReference type="ARBA" id="ARBA00023002"/>
    </source>
</evidence>
<dbReference type="Proteomes" id="UP000326198">
    <property type="component" value="Unassembled WGS sequence"/>
</dbReference>
<feature type="domain" description="Tyrosinase copper-binding" evidence="5">
    <location>
        <begin position="273"/>
        <end position="284"/>
    </location>
</feature>
<keyword evidence="1" id="KW-0479">Metal-binding</keyword>
<feature type="chain" id="PRO_5024813180" description="Tyrosinase copper-binding domain-containing protein" evidence="4">
    <location>
        <begin position="22"/>
        <end position="350"/>
    </location>
</feature>
<accession>A0A5N7AP20</accession>
<proteinExistence type="predicted"/>
<dbReference type="OrthoDB" id="6132182at2759"/>
<keyword evidence="7" id="KW-1185">Reference proteome</keyword>
<evidence type="ECO:0000313" key="6">
    <source>
        <dbReference type="EMBL" id="KAE8371595.1"/>
    </source>
</evidence>
<dbReference type="InterPro" id="IPR008922">
    <property type="entry name" value="Di-copper_centre_dom_sf"/>
</dbReference>
<feature type="signal peptide" evidence="4">
    <location>
        <begin position="1"/>
        <end position="21"/>
    </location>
</feature>
<evidence type="ECO:0000256" key="4">
    <source>
        <dbReference type="SAM" id="SignalP"/>
    </source>
</evidence>
<gene>
    <name evidence="6" type="ORF">BDV26DRAFT_298650</name>
</gene>
<dbReference type="InterPro" id="IPR050316">
    <property type="entry name" value="Tyrosinase/Hemocyanin"/>
</dbReference>
<dbReference type="Pfam" id="PF00264">
    <property type="entry name" value="Tyrosinase"/>
    <property type="match status" value="1"/>
</dbReference>
<protein>
    <recommendedName>
        <fullName evidence="5">Tyrosinase copper-binding domain-containing protein</fullName>
    </recommendedName>
</protein>
<dbReference type="PROSITE" id="PS00498">
    <property type="entry name" value="TYROSINASE_2"/>
    <property type="match status" value="1"/>
</dbReference>
<keyword evidence="2" id="KW-0560">Oxidoreductase</keyword>
<evidence type="ECO:0000313" key="7">
    <source>
        <dbReference type="Proteomes" id="UP000326198"/>
    </source>
</evidence>
<dbReference type="Gene3D" id="1.10.1280.10">
    <property type="entry name" value="Di-copper center containing domain from catechol oxidase"/>
    <property type="match status" value="1"/>
</dbReference>
<dbReference type="GO" id="GO:0016491">
    <property type="term" value="F:oxidoreductase activity"/>
    <property type="evidence" value="ECO:0007669"/>
    <property type="project" value="UniProtKB-KW"/>
</dbReference>
<evidence type="ECO:0000256" key="1">
    <source>
        <dbReference type="ARBA" id="ARBA00022723"/>
    </source>
</evidence>
<dbReference type="SUPFAM" id="SSF48056">
    <property type="entry name" value="Di-copper centre-containing domain"/>
    <property type="match status" value="1"/>
</dbReference>
<dbReference type="PANTHER" id="PTHR11474">
    <property type="entry name" value="TYROSINASE FAMILY MEMBER"/>
    <property type="match status" value="1"/>
</dbReference>
<keyword evidence="4" id="KW-0732">Signal</keyword>
<sequence>MRGLIPIISAISGVALATSEACDPEKAIVRKEWRELEDTEKTDYIDALWCLRGRPSTLPNEDFPGVLDRWDDFVATHINYTNNIHYDGFLLPWHRHFVFLWETALREECGYNGSVPYWNWALDVDNFLESPVFDGSNSSLSGNGAYDPDQSISCTPGGVCFPKGTGGGCVESGPFKDFQVHLGPFNVSLVKSYGPIPDNAFDYNPRCFTRNLNPSVLQLLNNQSRVDQMQAASTLVDWLLVLSPSTPDDIGAHGGGHRAVGGAMGDFFSSPQDPVFMLHHAMIDRLWAQWQDQDPETRRYAVNGTNVIFDPPDAPLVTLDTLVEFGSLSPPRKVKKAMHPMKNGYCYTYT</sequence>
<keyword evidence="3" id="KW-0186">Copper</keyword>
<organism evidence="6 7">
    <name type="scientific">Aspergillus bertholletiae</name>
    <dbReference type="NCBI Taxonomy" id="1226010"/>
    <lineage>
        <taxon>Eukaryota</taxon>
        <taxon>Fungi</taxon>
        <taxon>Dikarya</taxon>
        <taxon>Ascomycota</taxon>
        <taxon>Pezizomycotina</taxon>
        <taxon>Eurotiomycetes</taxon>
        <taxon>Eurotiomycetidae</taxon>
        <taxon>Eurotiales</taxon>
        <taxon>Aspergillaceae</taxon>
        <taxon>Aspergillus</taxon>
        <taxon>Aspergillus subgen. Circumdati</taxon>
    </lineage>
</organism>
<evidence type="ECO:0000256" key="3">
    <source>
        <dbReference type="ARBA" id="ARBA00023008"/>
    </source>
</evidence>
<name>A0A5N7AP20_9EURO</name>
<dbReference type="PANTHER" id="PTHR11474:SF125">
    <property type="entry name" value="N-ACETYL-6-HYDROXYTRYPTOPHAN OXIDASE IVOB-RELATED"/>
    <property type="match status" value="1"/>
</dbReference>
<dbReference type="PRINTS" id="PR00092">
    <property type="entry name" value="TYROSINASE"/>
</dbReference>
<dbReference type="EMBL" id="ML736412">
    <property type="protein sequence ID" value="KAE8371595.1"/>
    <property type="molecule type" value="Genomic_DNA"/>
</dbReference>
<dbReference type="AlphaFoldDB" id="A0A5N7AP20"/>
<evidence type="ECO:0000259" key="5">
    <source>
        <dbReference type="PROSITE" id="PS00498"/>
    </source>
</evidence>
<dbReference type="GO" id="GO:0046872">
    <property type="term" value="F:metal ion binding"/>
    <property type="evidence" value="ECO:0007669"/>
    <property type="project" value="UniProtKB-KW"/>
</dbReference>